<keyword evidence="1" id="KW-0472">Membrane</keyword>
<dbReference type="RefSeq" id="WP_012963755.1">
    <property type="nucleotide sequence ID" value="NC_013799.1"/>
</dbReference>
<protein>
    <submittedName>
        <fullName evidence="2">Uncharacterized protein</fullName>
    </submittedName>
</protein>
<dbReference type="KEGG" id="hth:HTH_1117"/>
<keyword evidence="1" id="KW-0812">Transmembrane</keyword>
<dbReference type="EMBL" id="AP011112">
    <property type="protein sequence ID" value="BAI69575.1"/>
    <property type="molecule type" value="Genomic_DNA"/>
</dbReference>
<dbReference type="Proteomes" id="UP000002574">
    <property type="component" value="Chromosome"/>
</dbReference>
<organism evidence="2 3">
    <name type="scientific">Hydrogenobacter thermophilus (strain DSM 6534 / IAM 12695 / TK-6)</name>
    <dbReference type="NCBI Taxonomy" id="608538"/>
    <lineage>
        <taxon>Bacteria</taxon>
        <taxon>Pseudomonadati</taxon>
        <taxon>Aquificota</taxon>
        <taxon>Aquificia</taxon>
        <taxon>Aquificales</taxon>
        <taxon>Aquificaceae</taxon>
        <taxon>Hydrogenobacter</taxon>
    </lineage>
</organism>
<evidence type="ECO:0000313" key="2">
    <source>
        <dbReference type="EMBL" id="BAI69575.1"/>
    </source>
</evidence>
<keyword evidence="1" id="KW-1133">Transmembrane helix</keyword>
<reference evidence="2 3" key="1">
    <citation type="journal article" date="2010" name="J. Bacteriol.">
        <title>Complete genome sequence of the thermophilic, obligately chemolithoautotrophic hydrogen-oxidizing bacterium Hydrogenobacter thermophilus TK-6.</title>
        <authorList>
            <person name="Arai H."/>
            <person name="Kanbe H."/>
            <person name="Ishii M."/>
            <person name="Igarashi Y."/>
        </authorList>
    </citation>
    <scope>NUCLEOTIDE SEQUENCE [LARGE SCALE GENOMIC DNA]</scope>
    <source>
        <strain evidence="3">DSM 6534 / IAM 12695 / TK-6 [Tokyo]</strain>
    </source>
</reference>
<keyword evidence="3" id="KW-1185">Reference proteome</keyword>
<evidence type="ECO:0000256" key="1">
    <source>
        <dbReference type="SAM" id="Phobius"/>
    </source>
</evidence>
<dbReference type="OrthoDB" id="8434755at2"/>
<proteinExistence type="predicted"/>
<dbReference type="eggNOG" id="ENOG5032U9Q">
    <property type="taxonomic scope" value="Bacteria"/>
</dbReference>
<dbReference type="AlphaFoldDB" id="D3DIC3"/>
<gene>
    <name evidence="2" type="ordered locus">HTH_1117</name>
</gene>
<dbReference type="STRING" id="608538.HTH_1117"/>
<evidence type="ECO:0000313" key="3">
    <source>
        <dbReference type="Proteomes" id="UP000002574"/>
    </source>
</evidence>
<name>D3DIC3_HYDTT</name>
<feature type="transmembrane region" description="Helical" evidence="1">
    <location>
        <begin position="12"/>
        <end position="32"/>
    </location>
</feature>
<sequence>MNNNIKKCCKVLVMVNIIIGIILFFICTKVVFSQDVSKEELDKLISTFVKERSQKGSFFIKDPRSGKDIELIFIGPREIFRHIRNYGYFVDVYFHEKEDHNKKWDIDFWIRNEGGKLVIKDVQVHKVPEKVGGEWFMVTVEPLPWWWQQSSGEHGGEPIARGDWKAWAVKAAIHEYIADKVSKDKAFIIKDPTTGEDVKLELVAIHDPVRKFPKKGLYFACADFRPVDGPGDKLYDIDIFLKNEGGKLSVADVKVHKVPVFQDGRWVKKALFYYKDEDIVELP</sequence>
<accession>D3DIC3</accession>